<dbReference type="InterPro" id="IPR053235">
    <property type="entry name" value="Ser_Thr_kinase"/>
</dbReference>
<comment type="caution">
    <text evidence="6">The sequence shown here is derived from an EMBL/GenBank/DDBJ whole genome shotgun (WGS) entry which is preliminary data.</text>
</comment>
<feature type="compositionally biased region" description="Low complexity" evidence="4">
    <location>
        <begin position="271"/>
        <end position="309"/>
    </location>
</feature>
<feature type="region of interest" description="Disordered" evidence="4">
    <location>
        <begin position="727"/>
        <end position="750"/>
    </location>
</feature>
<dbReference type="PROSITE" id="PS00108">
    <property type="entry name" value="PROTEIN_KINASE_ST"/>
    <property type="match status" value="1"/>
</dbReference>
<dbReference type="InterPro" id="IPR000719">
    <property type="entry name" value="Prot_kinase_dom"/>
</dbReference>
<dbReference type="Proteomes" id="UP000028837">
    <property type="component" value="Unassembled WGS sequence"/>
</dbReference>
<evidence type="ECO:0000256" key="4">
    <source>
        <dbReference type="SAM" id="MobiDB-lite"/>
    </source>
</evidence>
<dbReference type="InterPro" id="IPR017441">
    <property type="entry name" value="Protein_kinase_ATP_BS"/>
</dbReference>
<keyword evidence="2 3" id="KW-0067">ATP-binding</keyword>
<name>A0A086JFJ7_TOXGO</name>
<feature type="binding site" evidence="3">
    <location>
        <position position="439"/>
    </location>
    <ligand>
        <name>ATP</name>
        <dbReference type="ChEBI" id="CHEBI:30616"/>
    </ligand>
</feature>
<feature type="region of interest" description="Disordered" evidence="4">
    <location>
        <begin position="130"/>
        <end position="158"/>
    </location>
</feature>
<dbReference type="GO" id="GO:0005737">
    <property type="term" value="C:cytoplasm"/>
    <property type="evidence" value="ECO:0007669"/>
    <property type="project" value="TreeGrafter"/>
</dbReference>
<evidence type="ECO:0000313" key="6">
    <source>
        <dbReference type="EMBL" id="KFG30915.1"/>
    </source>
</evidence>
<dbReference type="GO" id="GO:0005524">
    <property type="term" value="F:ATP binding"/>
    <property type="evidence" value="ECO:0007669"/>
    <property type="project" value="UniProtKB-UniRule"/>
</dbReference>
<dbReference type="OrthoDB" id="331392at2759"/>
<dbReference type="PROSITE" id="PS50011">
    <property type="entry name" value="PROTEIN_KINASE_DOM"/>
    <property type="match status" value="1"/>
</dbReference>
<accession>A0A086JFJ7</accession>
<dbReference type="Gene3D" id="3.30.200.20">
    <property type="entry name" value="Phosphorylase Kinase, domain 1"/>
    <property type="match status" value="1"/>
</dbReference>
<organism evidence="6 7">
    <name type="scientific">Toxoplasma gondii GAB2-2007-GAL-DOM2</name>
    <dbReference type="NCBI Taxonomy" id="1130820"/>
    <lineage>
        <taxon>Eukaryota</taxon>
        <taxon>Sar</taxon>
        <taxon>Alveolata</taxon>
        <taxon>Apicomplexa</taxon>
        <taxon>Conoidasida</taxon>
        <taxon>Coccidia</taxon>
        <taxon>Eucoccidiorida</taxon>
        <taxon>Eimeriorina</taxon>
        <taxon>Sarcocystidae</taxon>
        <taxon>Toxoplasma</taxon>
    </lineage>
</organism>
<evidence type="ECO:0000256" key="2">
    <source>
        <dbReference type="ARBA" id="ARBA00022840"/>
    </source>
</evidence>
<dbReference type="VEuPathDB" id="ToxoDB:TGDOM2_263220"/>
<proteinExistence type="predicted"/>
<dbReference type="EMBL" id="AHZU02001579">
    <property type="protein sequence ID" value="KFG30915.1"/>
    <property type="molecule type" value="Genomic_DNA"/>
</dbReference>
<dbReference type="InterPro" id="IPR011009">
    <property type="entry name" value="Kinase-like_dom_sf"/>
</dbReference>
<evidence type="ECO:0000256" key="1">
    <source>
        <dbReference type="ARBA" id="ARBA00022741"/>
    </source>
</evidence>
<dbReference type="InterPro" id="IPR008271">
    <property type="entry name" value="Ser/Thr_kinase_AS"/>
</dbReference>
<feature type="region of interest" description="Disordered" evidence="4">
    <location>
        <begin position="227"/>
        <end position="357"/>
    </location>
</feature>
<keyword evidence="6" id="KW-0418">Kinase</keyword>
<dbReference type="GO" id="GO:0004683">
    <property type="term" value="F:calcium/calmodulin-dependent protein kinase activity"/>
    <property type="evidence" value="ECO:0007669"/>
    <property type="project" value="UniProtKB-EC"/>
</dbReference>
<gene>
    <name evidence="6" type="ORF">TGDOM2_263220</name>
</gene>
<dbReference type="SMART" id="SM00220">
    <property type="entry name" value="S_TKc"/>
    <property type="match status" value="1"/>
</dbReference>
<feature type="compositionally biased region" description="Basic and acidic residues" evidence="4">
    <location>
        <begin position="232"/>
        <end position="244"/>
    </location>
</feature>
<feature type="compositionally biased region" description="Low complexity" evidence="4">
    <location>
        <begin position="142"/>
        <end position="152"/>
    </location>
</feature>
<sequence length="750" mass="82644">MVHGQIYYVSWVKDGCRQFAPDNLQPHGLDLEVLRSFFILQMNPHAVAEVAPGDRAEWTRATIYRQCRAAAPSPSGSPVSTGISSVSNSPFPRSILSPRSAALSTLKLPFSFLRLPWRKFEVNAPTRGAVEASSAKSHGETSAASSLAGLGATDEDGDAEEAVGLVDEELMGEEKLIPLEQRMVLARQLLEGSEAYNESFSSDEDWFDSARVASPLGFPAKTTLELGFPTNRTEREPADLHGSEGSDEFEDHGPASTLVPTVQSPHRQGGVVKSAVDSSVDSIQHHGPSPKSSPTTPAAASPSHAAGGARTQNTRQEAGSREGRTQRRLAGQEGAARKTGRPVLTVHTGGNAPPVVTDARFKMPSTTLKSLVTPQDPGEWTAEKEEFERSYPLHTPIQVRSTRTNEKFSVQLEDVLGAGGYGVVFSARDLRTGQGIALKVFRIRPDQRREESKEDVILRRRVQSELAIWEYVPRGIEPKQWSEMSHLVIPFDVIEVVTPCATPPMDQTRYASDWVVMDLFAGDVARMPKIMAADPSVKLEVTEQVFLANMYLHDMGLVHSDIKLPNYFISIDGRIFLGDHSLASPTGENVPCMWGTLRYLPPENMKCISDGRKRIMTTERKDVWALGVVLYKLWCNQQYPYEMGELWSKDLFVRTARAHVDELDLTLCDGHVTISILSLLRTMLTPNASRRPTLREIYKFHPVFKQRKSMILQKKTLVSILKEVDHKKGENPGAGGGAQAGSDIGSTEED</sequence>
<dbReference type="Pfam" id="PF00069">
    <property type="entry name" value="Pkinase"/>
    <property type="match status" value="1"/>
</dbReference>
<feature type="domain" description="Protein kinase" evidence="5">
    <location>
        <begin position="410"/>
        <end position="704"/>
    </location>
</feature>
<dbReference type="EC" id="2.7.11.17" evidence="6"/>
<evidence type="ECO:0000313" key="7">
    <source>
        <dbReference type="Proteomes" id="UP000028837"/>
    </source>
</evidence>
<dbReference type="Gene3D" id="1.10.510.10">
    <property type="entry name" value="Transferase(Phosphotransferase) domain 1"/>
    <property type="match status" value="1"/>
</dbReference>
<evidence type="ECO:0000256" key="3">
    <source>
        <dbReference type="PROSITE-ProRule" id="PRU10141"/>
    </source>
</evidence>
<dbReference type="PANTHER" id="PTHR24361">
    <property type="entry name" value="MITOGEN-ACTIVATED KINASE KINASE KINASE"/>
    <property type="match status" value="1"/>
</dbReference>
<dbReference type="SUPFAM" id="SSF56112">
    <property type="entry name" value="Protein kinase-like (PK-like)"/>
    <property type="match status" value="1"/>
</dbReference>
<keyword evidence="1 3" id="KW-0547">Nucleotide-binding</keyword>
<dbReference type="PROSITE" id="PS00107">
    <property type="entry name" value="PROTEIN_KINASE_ATP"/>
    <property type="match status" value="1"/>
</dbReference>
<evidence type="ECO:0000259" key="5">
    <source>
        <dbReference type="PROSITE" id="PS50011"/>
    </source>
</evidence>
<reference evidence="6 7" key="1">
    <citation type="submission" date="2014-02" db="EMBL/GenBank/DDBJ databases">
        <authorList>
            <person name="Sibley D."/>
            <person name="Venepally P."/>
            <person name="Karamycheva S."/>
            <person name="Hadjithomas M."/>
            <person name="Khan A."/>
            <person name="Brunk B."/>
            <person name="Roos D."/>
            <person name="Caler E."/>
            <person name="Lorenzi H."/>
        </authorList>
    </citation>
    <scope>NUCLEOTIDE SEQUENCE [LARGE SCALE GENOMIC DNA]</scope>
    <source>
        <strain evidence="6 7">GAB2-2007-GAL-DOM2</strain>
    </source>
</reference>
<keyword evidence="6" id="KW-0808">Transferase</keyword>
<dbReference type="AlphaFoldDB" id="A0A086JFJ7"/>
<dbReference type="PANTHER" id="PTHR24361:SF678">
    <property type="entry name" value="SPORULATION-SPECIFIC PROTEIN 1"/>
    <property type="match status" value="1"/>
</dbReference>
<protein>
    <submittedName>
        <fullName evidence="6">Rhoptry kinase family protein ROP21</fullName>
        <ecNumber evidence="6">2.7.11.17</ecNumber>
    </submittedName>
</protein>